<dbReference type="EMBL" id="JRHX01000010">
    <property type="protein sequence ID" value="KXZ73019.1"/>
    <property type="molecule type" value="Genomic_DNA"/>
</dbReference>
<dbReference type="PATRIC" id="fig|52133.19.peg.151"/>
<name>A0A150I0X9_9GAMM</name>
<evidence type="ECO:0000313" key="1">
    <source>
        <dbReference type="EMBL" id="KXZ73019.1"/>
    </source>
</evidence>
<evidence type="ECO:0000313" key="2">
    <source>
        <dbReference type="Proteomes" id="UP000075544"/>
    </source>
</evidence>
<dbReference type="RefSeq" id="WP_061523644.1">
    <property type="nucleotide sequence ID" value="NZ_JRHX01000010.1"/>
</dbReference>
<reference evidence="1 2" key="1">
    <citation type="journal article" date="2016" name="Sci. Rep.">
        <title>Genomic and phenotypic characterization of the species Acinetobacter venetianus.</title>
        <authorList>
            <person name="Fondi M."/>
            <person name="Maida I."/>
            <person name="Perrin E."/>
            <person name="Orlandini V."/>
            <person name="La Torre L."/>
            <person name="Bosi E."/>
            <person name="Negroni A."/>
            <person name="Zanaroli G."/>
            <person name="Fava F."/>
            <person name="Decorosi F."/>
            <person name="Giovannetti L."/>
            <person name="Viti C."/>
            <person name="Vaneechoutte M."/>
            <person name="Dijkshoorn L."/>
            <person name="Fani R."/>
        </authorList>
    </citation>
    <scope>NUCLEOTIDE SEQUENCE [LARGE SCALE GENOMIC DNA]</scope>
    <source>
        <strain evidence="1 2">LUH13518</strain>
    </source>
</reference>
<dbReference type="Proteomes" id="UP000075544">
    <property type="component" value="Unassembled WGS sequence"/>
</dbReference>
<comment type="caution">
    <text evidence="1">The sequence shown here is derived from an EMBL/GenBank/DDBJ whole genome shotgun (WGS) entry which is preliminary data.</text>
</comment>
<proteinExistence type="predicted"/>
<accession>A0A150I0X9</accession>
<dbReference type="AlphaFoldDB" id="A0A150I0X9"/>
<gene>
    <name evidence="1" type="ORF">AVENLUH13518_00143</name>
</gene>
<organism evidence="1 2">
    <name type="scientific">Acinetobacter venetianus</name>
    <dbReference type="NCBI Taxonomy" id="52133"/>
    <lineage>
        <taxon>Bacteria</taxon>
        <taxon>Pseudomonadati</taxon>
        <taxon>Pseudomonadota</taxon>
        <taxon>Gammaproteobacteria</taxon>
        <taxon>Moraxellales</taxon>
        <taxon>Moraxellaceae</taxon>
        <taxon>Acinetobacter</taxon>
    </lineage>
</organism>
<sequence length="220" mass="25148">MNTAVFLNIHADTYARFAHIRTQLMQGSKDSQANALGSVLSEMACEVIEQVFIVLLQENQHYSQTGESEKVIQQILEAVRKYMPWSVSFFSNDRLVPLVEYLSKTLQIEDETIYMTYPIDQKLAQKVAISSQKLAAGDQQEISNALRLLTEVIDVGVTHLIREPKKCLKFNFVVDKTLNGVITMTTHLGYKRLEKLGTQLDHQVASTYIDYFLKFMRHQA</sequence>
<protein>
    <submittedName>
        <fullName evidence="1">Uncharacterized protein</fullName>
    </submittedName>
</protein>